<dbReference type="NCBIfam" id="TIGR01907">
    <property type="entry name" value="casE_Cse3"/>
    <property type="match status" value="1"/>
</dbReference>
<protein>
    <submittedName>
        <fullName evidence="1">Type I-E CRISPR-associated protein Cas6/Cse3/CasE</fullName>
    </submittedName>
</protein>
<sequence length="207" mass="23532">MYLSRVEVDSKNRQKIKNLSHLGAYHNWVERSFPQEISSGERLRHLWRLDTLNGKHYLLVLSPEKPNLQELERYGKPGTAICKDYEPFLNRLQEGQLLQFKLTANPVRRGGKSSSHPGSIIPCFAIDAQMKWLQDKAKLNGFELVSADVAGHDRPLLRKQKHVSLNRTVFEGKLKISNLDQFKNALTAGIGREKAFGMGLMTVIPVD</sequence>
<comment type="caution">
    <text evidence="1">The sequence shown here is derived from an EMBL/GenBank/DDBJ whole genome shotgun (WGS) entry which is preliminary data.</text>
</comment>
<dbReference type="Gene3D" id="3.30.70.1200">
    <property type="entry name" value="Crispr-associated protein, domain 1"/>
    <property type="match status" value="1"/>
</dbReference>
<dbReference type="SMART" id="SM01101">
    <property type="entry name" value="CRISPR_assoc"/>
    <property type="match status" value="1"/>
</dbReference>
<gene>
    <name evidence="1" type="ORF">lacNasYZ03_13220</name>
</gene>
<dbReference type="Pfam" id="PF08798">
    <property type="entry name" value="CRISPR_assoc"/>
    <property type="match status" value="1"/>
</dbReference>
<dbReference type="Gene3D" id="3.30.70.1210">
    <property type="entry name" value="Crispr-associated protein, domain 2"/>
    <property type="match status" value="1"/>
</dbReference>
<proteinExistence type="predicted"/>
<dbReference type="InterPro" id="IPR010179">
    <property type="entry name" value="CRISPR-assoc_prot_Cse3"/>
</dbReference>
<dbReference type="SUPFAM" id="SSF117987">
    <property type="entry name" value="CRISPR-associated protein"/>
    <property type="match status" value="2"/>
</dbReference>
<name>A0ABQ3W8F2_9LACO</name>
<organism evidence="1 2">
    <name type="scientific">Lactobacillus nasalidis</name>
    <dbReference type="NCBI Taxonomy" id="2797258"/>
    <lineage>
        <taxon>Bacteria</taxon>
        <taxon>Bacillati</taxon>
        <taxon>Bacillota</taxon>
        <taxon>Bacilli</taxon>
        <taxon>Lactobacillales</taxon>
        <taxon>Lactobacillaceae</taxon>
        <taxon>Lactobacillus</taxon>
    </lineage>
</organism>
<keyword evidence="2" id="KW-1185">Reference proteome</keyword>
<dbReference type="CDD" id="cd09727">
    <property type="entry name" value="Cas6_I-E"/>
    <property type="match status" value="1"/>
</dbReference>
<dbReference type="Proteomes" id="UP000616547">
    <property type="component" value="Unassembled WGS sequence"/>
</dbReference>
<evidence type="ECO:0000313" key="2">
    <source>
        <dbReference type="Proteomes" id="UP000616547"/>
    </source>
</evidence>
<evidence type="ECO:0000313" key="1">
    <source>
        <dbReference type="EMBL" id="GHW01635.1"/>
    </source>
</evidence>
<dbReference type="EMBL" id="BOCI01000355">
    <property type="protein sequence ID" value="GHW01635.1"/>
    <property type="molecule type" value="Genomic_DNA"/>
</dbReference>
<accession>A0ABQ3W8F2</accession>
<reference evidence="2" key="1">
    <citation type="submission" date="2021-01" db="EMBL/GenBank/DDBJ databases">
        <title>Draft genome sequence of Nasalis larvatus strain YZ03.</title>
        <authorList>
            <person name="Suzuki-Hashido N."/>
            <person name="Tsuchida S."/>
            <person name="Hayakawa T."/>
        </authorList>
    </citation>
    <scope>NUCLEOTIDE SEQUENCE [LARGE SCALE GENOMIC DNA]</scope>
    <source>
        <strain evidence="2">YZ03</strain>
    </source>
</reference>
<dbReference type="RefSeq" id="WP_201330632.1">
    <property type="nucleotide sequence ID" value="NZ_BOCG01000418.1"/>
</dbReference>